<evidence type="ECO:0000313" key="5">
    <source>
        <dbReference type="EMBL" id="SHE46361.1"/>
    </source>
</evidence>
<dbReference type="PANTHER" id="PTHR43280:SF32">
    <property type="entry name" value="TRANSCRIPTIONAL REGULATORY PROTEIN"/>
    <property type="match status" value="1"/>
</dbReference>
<accession>A0A1M4TPG9</accession>
<evidence type="ECO:0000256" key="1">
    <source>
        <dbReference type="ARBA" id="ARBA00023015"/>
    </source>
</evidence>
<evidence type="ECO:0000256" key="2">
    <source>
        <dbReference type="ARBA" id="ARBA00023125"/>
    </source>
</evidence>
<dbReference type="PRINTS" id="PR00032">
    <property type="entry name" value="HTHARAC"/>
</dbReference>
<dbReference type="SMART" id="SM00342">
    <property type="entry name" value="HTH_ARAC"/>
    <property type="match status" value="1"/>
</dbReference>
<dbReference type="InterPro" id="IPR009057">
    <property type="entry name" value="Homeodomain-like_sf"/>
</dbReference>
<proteinExistence type="predicted"/>
<dbReference type="PROSITE" id="PS01124">
    <property type="entry name" value="HTH_ARAC_FAMILY_2"/>
    <property type="match status" value="1"/>
</dbReference>
<dbReference type="GO" id="GO:0043565">
    <property type="term" value="F:sequence-specific DNA binding"/>
    <property type="evidence" value="ECO:0007669"/>
    <property type="project" value="InterPro"/>
</dbReference>
<feature type="domain" description="HTH araC/xylS-type" evidence="4">
    <location>
        <begin position="199"/>
        <end position="300"/>
    </location>
</feature>
<reference evidence="5 6" key="1">
    <citation type="submission" date="2016-11" db="EMBL/GenBank/DDBJ databases">
        <authorList>
            <person name="Jaros S."/>
            <person name="Januszkiewicz K."/>
            <person name="Wedrychowicz H."/>
        </authorList>
    </citation>
    <scope>NUCLEOTIDE SEQUENCE [LARGE SCALE GENOMIC DNA]</scope>
    <source>
        <strain evidence="5 6">DSM 26883</strain>
    </source>
</reference>
<dbReference type="PANTHER" id="PTHR43280">
    <property type="entry name" value="ARAC-FAMILY TRANSCRIPTIONAL REGULATOR"/>
    <property type="match status" value="1"/>
</dbReference>
<keyword evidence="6" id="KW-1185">Reference proteome</keyword>
<organism evidence="5 6">
    <name type="scientific">Bacteroides faecichinchillae</name>
    <dbReference type="NCBI Taxonomy" id="871325"/>
    <lineage>
        <taxon>Bacteria</taxon>
        <taxon>Pseudomonadati</taxon>
        <taxon>Bacteroidota</taxon>
        <taxon>Bacteroidia</taxon>
        <taxon>Bacteroidales</taxon>
        <taxon>Bacteroidaceae</taxon>
        <taxon>Bacteroides</taxon>
    </lineage>
</organism>
<dbReference type="Gene3D" id="1.10.10.60">
    <property type="entry name" value="Homeodomain-like"/>
    <property type="match status" value="2"/>
</dbReference>
<dbReference type="Proteomes" id="UP000184436">
    <property type="component" value="Unassembled WGS sequence"/>
</dbReference>
<evidence type="ECO:0000313" key="6">
    <source>
        <dbReference type="Proteomes" id="UP000184436"/>
    </source>
</evidence>
<gene>
    <name evidence="5" type="ORF">SAMN05444349_102199</name>
</gene>
<evidence type="ECO:0000259" key="4">
    <source>
        <dbReference type="PROSITE" id="PS01124"/>
    </source>
</evidence>
<dbReference type="InterPro" id="IPR020449">
    <property type="entry name" value="Tscrpt_reg_AraC-type_HTH"/>
</dbReference>
<dbReference type="AlphaFoldDB" id="A0A1M4TPG9"/>
<dbReference type="InterPro" id="IPR018060">
    <property type="entry name" value="HTH_AraC"/>
</dbReference>
<name>A0A1M4TPG9_9BACE</name>
<dbReference type="EMBL" id="FQVD01000002">
    <property type="protein sequence ID" value="SHE46361.1"/>
    <property type="molecule type" value="Genomic_DNA"/>
</dbReference>
<keyword evidence="1" id="KW-0805">Transcription regulation</keyword>
<sequence>MDHTADIVKADTIEQYNRFFGFETRHPLVGIVHFDGSVPQPTHRMTLGFYALFLKKTTGCIINYGKTVYDFDDETVVSFAPGQTVGIHRLEDGPAPEAIGLLFHPDFLHRTSLGQKMKQYSFFSYASNEALHLSTEERIILQDYMEKIVRELQHPIDKFSKSLIVSNIEVLLNYCMRFYERQFITREDMNHDALARFERLLDDYLYSDTAAKEGIPTVKYFADKICLSPNYFGDLVKQETGKTAQEYIQLKMIAVAKERMLDPAGTIKQIAESLGFQHPQHFVRFFKRQEGCTPKEFRNRVTAS</sequence>
<protein>
    <submittedName>
        <fullName evidence="5">AraC-type DNA-binding protein</fullName>
    </submittedName>
</protein>
<evidence type="ECO:0000256" key="3">
    <source>
        <dbReference type="ARBA" id="ARBA00023163"/>
    </source>
</evidence>
<keyword evidence="3" id="KW-0804">Transcription</keyword>
<dbReference type="SUPFAM" id="SSF46689">
    <property type="entry name" value="Homeodomain-like"/>
    <property type="match status" value="1"/>
</dbReference>
<dbReference type="RefSeq" id="WP_025073661.1">
    <property type="nucleotide sequence ID" value="NZ_FQVD01000002.1"/>
</dbReference>
<dbReference type="STRING" id="871325.SAMN05444349_102199"/>
<dbReference type="OrthoDB" id="2600165at2"/>
<dbReference type="GO" id="GO:0003700">
    <property type="term" value="F:DNA-binding transcription factor activity"/>
    <property type="evidence" value="ECO:0007669"/>
    <property type="project" value="InterPro"/>
</dbReference>
<keyword evidence="2 5" id="KW-0238">DNA-binding</keyword>
<dbReference type="Pfam" id="PF12833">
    <property type="entry name" value="HTH_18"/>
    <property type="match status" value="1"/>
</dbReference>